<name>A0ABU6T5G2_9FABA</name>
<proteinExistence type="predicted"/>
<dbReference type="Proteomes" id="UP001341840">
    <property type="component" value="Unassembled WGS sequence"/>
</dbReference>
<evidence type="ECO:0000313" key="3">
    <source>
        <dbReference type="Proteomes" id="UP001341840"/>
    </source>
</evidence>
<dbReference type="EMBL" id="JASCZI010090646">
    <property type="protein sequence ID" value="MED6143947.1"/>
    <property type="molecule type" value="Genomic_DNA"/>
</dbReference>
<keyword evidence="3" id="KW-1185">Reference proteome</keyword>
<comment type="caution">
    <text evidence="2">The sequence shown here is derived from an EMBL/GenBank/DDBJ whole genome shotgun (WGS) entry which is preliminary data.</text>
</comment>
<reference evidence="2 3" key="1">
    <citation type="journal article" date="2023" name="Plants (Basel)">
        <title>Bridging the Gap: Combining Genomics and Transcriptomics Approaches to Understand Stylosanthes scabra, an Orphan Legume from the Brazilian Caatinga.</title>
        <authorList>
            <person name="Ferreira-Neto J.R.C."/>
            <person name="da Silva M.D."/>
            <person name="Binneck E."/>
            <person name="de Melo N.F."/>
            <person name="da Silva R.H."/>
            <person name="de Melo A.L.T.M."/>
            <person name="Pandolfi V."/>
            <person name="Bustamante F.O."/>
            <person name="Brasileiro-Vidal A.C."/>
            <person name="Benko-Iseppon A.M."/>
        </authorList>
    </citation>
    <scope>NUCLEOTIDE SEQUENCE [LARGE SCALE GENOMIC DNA]</scope>
    <source>
        <tissue evidence="2">Leaves</tissue>
    </source>
</reference>
<evidence type="ECO:0000313" key="2">
    <source>
        <dbReference type="EMBL" id="MED6143947.1"/>
    </source>
</evidence>
<gene>
    <name evidence="2" type="ORF">PIB30_010612</name>
</gene>
<feature type="compositionally biased region" description="Polar residues" evidence="1">
    <location>
        <begin position="39"/>
        <end position="49"/>
    </location>
</feature>
<feature type="region of interest" description="Disordered" evidence="1">
    <location>
        <begin position="1"/>
        <end position="52"/>
    </location>
</feature>
<accession>A0ABU6T5G2</accession>
<organism evidence="2 3">
    <name type="scientific">Stylosanthes scabra</name>
    <dbReference type="NCBI Taxonomy" id="79078"/>
    <lineage>
        <taxon>Eukaryota</taxon>
        <taxon>Viridiplantae</taxon>
        <taxon>Streptophyta</taxon>
        <taxon>Embryophyta</taxon>
        <taxon>Tracheophyta</taxon>
        <taxon>Spermatophyta</taxon>
        <taxon>Magnoliopsida</taxon>
        <taxon>eudicotyledons</taxon>
        <taxon>Gunneridae</taxon>
        <taxon>Pentapetalae</taxon>
        <taxon>rosids</taxon>
        <taxon>fabids</taxon>
        <taxon>Fabales</taxon>
        <taxon>Fabaceae</taxon>
        <taxon>Papilionoideae</taxon>
        <taxon>50 kb inversion clade</taxon>
        <taxon>dalbergioids sensu lato</taxon>
        <taxon>Dalbergieae</taxon>
        <taxon>Pterocarpus clade</taxon>
        <taxon>Stylosanthes</taxon>
    </lineage>
</organism>
<sequence length="173" mass="19653">MGARTWARPMFSTQVAKTSDLSKTSRAPPTCSMGRPPLTANSVGPTPSTGLRGVQIRLPEEKTDPTRPMRNDPIWRAQQGYEETRSFLDNRKGTCSHARLRNLRLHTAHLHHYRYTRAYKYPIFTQVLPLPVSLKIHRLDSLRQPKFGADWAHQVLHSPRNIGAVAGDRSYES</sequence>
<evidence type="ECO:0000256" key="1">
    <source>
        <dbReference type="SAM" id="MobiDB-lite"/>
    </source>
</evidence>
<protein>
    <submittedName>
        <fullName evidence="2">Uncharacterized protein</fullName>
    </submittedName>
</protein>
<feature type="compositionally biased region" description="Polar residues" evidence="1">
    <location>
        <begin position="11"/>
        <end position="27"/>
    </location>
</feature>